<evidence type="ECO:0000256" key="1">
    <source>
        <dbReference type="ARBA" id="ARBA00004162"/>
    </source>
</evidence>
<gene>
    <name evidence="9 10" type="primary">tatA</name>
    <name evidence="10" type="ORF">ET471_15070</name>
</gene>
<keyword evidence="8 9" id="KW-0472">Membrane</keyword>
<dbReference type="GO" id="GO:0043953">
    <property type="term" value="P:protein transport by the Tat complex"/>
    <property type="evidence" value="ECO:0007669"/>
    <property type="project" value="UniProtKB-UniRule"/>
</dbReference>
<dbReference type="GO" id="GO:0033281">
    <property type="term" value="C:TAT protein transport complex"/>
    <property type="evidence" value="ECO:0007669"/>
    <property type="project" value="UniProtKB-UniRule"/>
</dbReference>
<dbReference type="KEGG" id="xya:ET471_15070"/>
<dbReference type="HAMAP" id="MF_00236">
    <property type="entry name" value="TatA_E"/>
    <property type="match status" value="1"/>
</dbReference>
<protein>
    <recommendedName>
        <fullName evidence="9">Sec-independent protein translocase protein TatA</fullName>
    </recommendedName>
</protein>
<evidence type="ECO:0000313" key="11">
    <source>
        <dbReference type="Proteomes" id="UP000292118"/>
    </source>
</evidence>
<keyword evidence="4 9" id="KW-0812">Transmembrane</keyword>
<dbReference type="GO" id="GO:0008320">
    <property type="term" value="F:protein transmembrane transporter activity"/>
    <property type="evidence" value="ECO:0007669"/>
    <property type="project" value="UniProtKB-UniRule"/>
</dbReference>
<evidence type="ECO:0000256" key="2">
    <source>
        <dbReference type="ARBA" id="ARBA00022448"/>
    </source>
</evidence>
<comment type="subunit">
    <text evidence="9">The Tat system comprises two distinct complexes: a TatABC complex, containing multiple copies of TatA, TatB and TatC subunits, and a separate TatA complex, containing only TatA subunits. Substrates initially bind to the TatABC complex, which probably triggers association of the separate TatA complex to form the active translocon.</text>
</comment>
<keyword evidence="5 9" id="KW-0653">Protein transport</keyword>
<evidence type="ECO:0000256" key="8">
    <source>
        <dbReference type="ARBA" id="ARBA00023136"/>
    </source>
</evidence>
<sequence length="65" mass="7139">MGALRPVHILILVVVLLLLFGARRLPDLAQSVGQSLKVFRKEVKELRDDVDPRAPEPPDAGDAAR</sequence>
<dbReference type="PANTHER" id="PTHR42982">
    <property type="entry name" value="SEC-INDEPENDENT PROTEIN TRANSLOCASE PROTEIN TATA"/>
    <property type="match status" value="1"/>
</dbReference>
<name>A0A4P6F7X8_9MICO</name>
<dbReference type="InterPro" id="IPR006312">
    <property type="entry name" value="TatA/E"/>
</dbReference>
<dbReference type="Gene3D" id="1.20.5.3310">
    <property type="match status" value="1"/>
</dbReference>
<evidence type="ECO:0000256" key="3">
    <source>
        <dbReference type="ARBA" id="ARBA00022475"/>
    </source>
</evidence>
<comment type="function">
    <text evidence="9">Part of the twin-arginine translocation (Tat) system that transports large folded proteins containing a characteristic twin-arginine motif in their signal peptide across membranes. TatA could form the protein-conducting channel of the Tat system.</text>
</comment>
<dbReference type="InterPro" id="IPR003369">
    <property type="entry name" value="TatA/B/E"/>
</dbReference>
<proteinExistence type="inferred from homology"/>
<keyword evidence="6 9" id="KW-1133">Transmembrane helix</keyword>
<keyword evidence="3 9" id="KW-1003">Cell membrane</keyword>
<dbReference type="OrthoDB" id="5245163at2"/>
<evidence type="ECO:0000256" key="7">
    <source>
        <dbReference type="ARBA" id="ARBA00023010"/>
    </source>
</evidence>
<comment type="subcellular location">
    <subcellularLocation>
        <location evidence="1 9">Cell membrane</location>
        <topology evidence="1 9">Single-pass membrane protein</topology>
    </subcellularLocation>
</comment>
<dbReference type="RefSeq" id="WP_129191054.1">
    <property type="nucleotide sequence ID" value="NZ_CP035493.1"/>
</dbReference>
<comment type="similarity">
    <text evidence="9">Belongs to the TatA/E family.</text>
</comment>
<organism evidence="10 11">
    <name type="scientific">Xylanimonas protaetiae</name>
    <dbReference type="NCBI Taxonomy" id="2509457"/>
    <lineage>
        <taxon>Bacteria</taxon>
        <taxon>Bacillati</taxon>
        <taxon>Actinomycetota</taxon>
        <taxon>Actinomycetes</taxon>
        <taxon>Micrococcales</taxon>
        <taxon>Promicromonosporaceae</taxon>
        <taxon>Xylanimonas</taxon>
    </lineage>
</organism>
<reference evidence="10 11" key="1">
    <citation type="submission" date="2019-01" db="EMBL/GenBank/DDBJ databases">
        <title>Genome sequencing of strain FW10M-9.</title>
        <authorList>
            <person name="Heo J."/>
            <person name="Kim S.-J."/>
            <person name="Kim J.-S."/>
            <person name="Hong S.-B."/>
            <person name="Kwon S.-W."/>
        </authorList>
    </citation>
    <scope>NUCLEOTIDE SEQUENCE [LARGE SCALE GENOMIC DNA]</scope>
    <source>
        <strain evidence="10 11">FW10M-9</strain>
    </source>
</reference>
<evidence type="ECO:0000256" key="4">
    <source>
        <dbReference type="ARBA" id="ARBA00022692"/>
    </source>
</evidence>
<dbReference type="PANTHER" id="PTHR42982:SF8">
    <property type="entry name" value="SEC-INDEPENDENT PROTEIN TRANSLOCASE PROTEIN TATA"/>
    <property type="match status" value="1"/>
</dbReference>
<dbReference type="NCBIfam" id="NF001854">
    <property type="entry name" value="PRK00575.1"/>
    <property type="match status" value="1"/>
</dbReference>
<evidence type="ECO:0000256" key="6">
    <source>
        <dbReference type="ARBA" id="ARBA00022989"/>
    </source>
</evidence>
<dbReference type="EMBL" id="CP035493">
    <property type="protein sequence ID" value="QAY71912.1"/>
    <property type="molecule type" value="Genomic_DNA"/>
</dbReference>
<dbReference type="AlphaFoldDB" id="A0A4P6F7X8"/>
<keyword evidence="2 9" id="KW-0813">Transport</keyword>
<dbReference type="Pfam" id="PF02416">
    <property type="entry name" value="TatA_B_E"/>
    <property type="match status" value="1"/>
</dbReference>
<evidence type="ECO:0000313" key="10">
    <source>
        <dbReference type="EMBL" id="QAY71912.1"/>
    </source>
</evidence>
<evidence type="ECO:0000256" key="5">
    <source>
        <dbReference type="ARBA" id="ARBA00022927"/>
    </source>
</evidence>
<keyword evidence="11" id="KW-1185">Reference proteome</keyword>
<evidence type="ECO:0000256" key="9">
    <source>
        <dbReference type="HAMAP-Rule" id="MF_00236"/>
    </source>
</evidence>
<accession>A0A4P6F7X8</accession>
<keyword evidence="7 9" id="KW-0811">Translocation</keyword>
<dbReference type="Proteomes" id="UP000292118">
    <property type="component" value="Chromosome"/>
</dbReference>